<evidence type="ECO:0000256" key="1">
    <source>
        <dbReference type="PROSITE-ProRule" id="PRU00221"/>
    </source>
</evidence>
<proteinExistence type="predicted"/>
<dbReference type="RefSeq" id="WP_346144037.1">
    <property type="nucleotide sequence ID" value="NZ_BAAAUA010000015.1"/>
</dbReference>
<protein>
    <submittedName>
        <fullName evidence="3">WD40 repeat domain-containing protein</fullName>
    </submittedName>
</protein>
<dbReference type="InterPro" id="IPR015943">
    <property type="entry name" value="WD40/YVTN_repeat-like_dom_sf"/>
</dbReference>
<name>A0ABW0VKP0_9ACTN</name>
<evidence type="ECO:0000256" key="2">
    <source>
        <dbReference type="SAM" id="Phobius"/>
    </source>
</evidence>
<dbReference type="Proteomes" id="UP001596066">
    <property type="component" value="Unassembled WGS sequence"/>
</dbReference>
<keyword evidence="2" id="KW-1133">Transmembrane helix</keyword>
<dbReference type="EMBL" id="JBHSOC010000055">
    <property type="protein sequence ID" value="MFC5644815.1"/>
    <property type="molecule type" value="Genomic_DNA"/>
</dbReference>
<dbReference type="SUPFAM" id="SSF50998">
    <property type="entry name" value="Quinoprotein alcohol dehydrogenase-like"/>
    <property type="match status" value="1"/>
</dbReference>
<dbReference type="InterPro" id="IPR011047">
    <property type="entry name" value="Quinoprotein_ADH-like_sf"/>
</dbReference>
<gene>
    <name evidence="3" type="ORF">ACFPZF_26085</name>
</gene>
<accession>A0ABW0VKP0</accession>
<comment type="caution">
    <text evidence="3">The sequence shown here is derived from an EMBL/GenBank/DDBJ whole genome shotgun (WGS) entry which is preliminary data.</text>
</comment>
<dbReference type="PANTHER" id="PTHR19879">
    <property type="entry name" value="TRANSCRIPTION INITIATION FACTOR TFIID"/>
    <property type="match status" value="1"/>
</dbReference>
<dbReference type="SMART" id="SM00320">
    <property type="entry name" value="WD40"/>
    <property type="match status" value="2"/>
</dbReference>
<keyword evidence="2" id="KW-0812">Transmembrane</keyword>
<dbReference type="InterPro" id="IPR001680">
    <property type="entry name" value="WD40_rpt"/>
</dbReference>
<sequence>MTSNRPLRLALGITLANVLALAGIVLYVGHPDQQRGSAASALDRVTEFPALLQDDFEISYFGFADANTMVVGYTLGMVSLVRPDGTLVREFQPFHEPISSVAVSPDGTHIAVASATQVTIARTSDPETPQVVIPAAGNWTYGVGYGYRSHIGLAFDAGGSVLAIGSTTLQLYDSASGALLKQLDDPKQRDIQNYNTVSVGADGTSVFADDGFAAYSWDVATGATLRKVVCGDAGENLVSECFWSGDKHQWVVTDTGDGHVRVIAAETGKVVKDLAVVTTPANRAYVSALATTPDGTRLYTFDGNTDVKAWDWQSSRISKSTVRLAPRYAVNSGIGRMLISPDGHTMLLAIGVASTDDNSRLDGGKSYHLWIDRM</sequence>
<organism evidence="3 4">
    <name type="scientific">Kitasatospora cinereorecta</name>
    <dbReference type="NCBI Taxonomy" id="285560"/>
    <lineage>
        <taxon>Bacteria</taxon>
        <taxon>Bacillati</taxon>
        <taxon>Actinomycetota</taxon>
        <taxon>Actinomycetes</taxon>
        <taxon>Kitasatosporales</taxon>
        <taxon>Streptomycetaceae</taxon>
        <taxon>Kitasatospora</taxon>
    </lineage>
</organism>
<dbReference type="Gene3D" id="2.130.10.10">
    <property type="entry name" value="YVTN repeat-like/Quinoprotein amine dehydrogenase"/>
    <property type="match status" value="2"/>
</dbReference>
<keyword evidence="2" id="KW-0472">Membrane</keyword>
<evidence type="ECO:0000313" key="4">
    <source>
        <dbReference type="Proteomes" id="UP001596066"/>
    </source>
</evidence>
<dbReference type="PANTHER" id="PTHR19879:SF9">
    <property type="entry name" value="TRANSCRIPTION INITIATION FACTOR TFIID SUBUNIT 5"/>
    <property type="match status" value="1"/>
</dbReference>
<dbReference type="PROSITE" id="PS50082">
    <property type="entry name" value="WD_REPEATS_2"/>
    <property type="match status" value="1"/>
</dbReference>
<evidence type="ECO:0000313" key="3">
    <source>
        <dbReference type="EMBL" id="MFC5644815.1"/>
    </source>
</evidence>
<reference evidence="4" key="1">
    <citation type="journal article" date="2019" name="Int. J. Syst. Evol. Microbiol.">
        <title>The Global Catalogue of Microorganisms (GCM) 10K type strain sequencing project: providing services to taxonomists for standard genome sequencing and annotation.</title>
        <authorList>
            <consortium name="The Broad Institute Genomics Platform"/>
            <consortium name="The Broad Institute Genome Sequencing Center for Infectious Disease"/>
            <person name="Wu L."/>
            <person name="Ma J."/>
        </authorList>
    </citation>
    <scope>NUCLEOTIDE SEQUENCE [LARGE SCALE GENOMIC DNA]</scope>
    <source>
        <strain evidence="4">CGMCC 4.1622</strain>
    </source>
</reference>
<keyword evidence="1" id="KW-0853">WD repeat</keyword>
<feature type="repeat" description="WD" evidence="1">
    <location>
        <begin position="279"/>
        <end position="320"/>
    </location>
</feature>
<feature type="transmembrane region" description="Helical" evidence="2">
    <location>
        <begin position="7"/>
        <end position="28"/>
    </location>
</feature>
<keyword evidence="4" id="KW-1185">Reference proteome</keyword>